<evidence type="ECO:0000256" key="6">
    <source>
        <dbReference type="SAM" id="Phobius"/>
    </source>
</evidence>
<feature type="transmembrane region" description="Helical" evidence="6">
    <location>
        <begin position="221"/>
        <end position="239"/>
    </location>
</feature>
<proteinExistence type="inferred from homology"/>
<sequence>MIQSIWPQAANIPNGIPHSGTNTFAFMSFFLFCLASLPALYFPVHQIRHLFTVKSYLVPIAGIAFLIWTIKKAGGIGPIVHQPSKLHGSALAWAVIDMLMSCVENFVTLVVNDPDFTRFARKPSDAVWSQILAIPFSFAITSFIGIIVSSSSTVIYGETIWSPLQVLGNFLEGNHSGARAGVFFISAVFALAQVGCNIAANAISAGTDMTALFPRYINIRRGGFICATIGFAMCPWRLLETSNKFTTYLSAYTVFLSAIAGVIFCDYYLVRKGKLVIDDLYSADPSGIYYFFKGFSWRAYAAYICGVAINITGMVGAVGRKVPIGATRVYELNFFGGFIVSAGTYYLFCRLSPVPGCPEKWDESEARIYDAIHYVEGVTVDDASSLPSGIVDDEDPDSKRGFSTLKQRFLGSV</sequence>
<evidence type="ECO:0000313" key="8">
    <source>
        <dbReference type="Proteomes" id="UP000189580"/>
    </source>
</evidence>
<dbReference type="Pfam" id="PF02133">
    <property type="entry name" value="Transp_cyt_pur"/>
    <property type="match status" value="1"/>
</dbReference>
<evidence type="ECO:0000256" key="4">
    <source>
        <dbReference type="ARBA" id="ARBA00022989"/>
    </source>
</evidence>
<dbReference type="GeneID" id="30035197"/>
<evidence type="ECO:0000256" key="5">
    <source>
        <dbReference type="ARBA" id="ARBA00023136"/>
    </source>
</evidence>
<feature type="transmembrane region" description="Helical" evidence="6">
    <location>
        <begin position="251"/>
        <end position="270"/>
    </location>
</feature>
<dbReference type="Gene3D" id="1.10.4160.10">
    <property type="entry name" value="Hydantoin permease"/>
    <property type="match status" value="1"/>
</dbReference>
<comment type="subcellular location">
    <subcellularLocation>
        <location evidence="1">Membrane</location>
        <topology evidence="1">Multi-pass membrane protein</topology>
    </subcellularLocation>
</comment>
<name>A0A167FQL5_9ASCO</name>
<dbReference type="PANTHER" id="PTHR30618">
    <property type="entry name" value="NCS1 FAMILY PURINE/PYRIMIDINE TRANSPORTER"/>
    <property type="match status" value="1"/>
</dbReference>
<evidence type="ECO:0000256" key="1">
    <source>
        <dbReference type="ARBA" id="ARBA00004141"/>
    </source>
</evidence>
<keyword evidence="4 6" id="KW-1133">Transmembrane helix</keyword>
<dbReference type="KEGG" id="slb:AWJ20_3200"/>
<organism evidence="7 8">
    <name type="scientific">Sugiyamaella lignohabitans</name>
    <dbReference type="NCBI Taxonomy" id="796027"/>
    <lineage>
        <taxon>Eukaryota</taxon>
        <taxon>Fungi</taxon>
        <taxon>Dikarya</taxon>
        <taxon>Ascomycota</taxon>
        <taxon>Saccharomycotina</taxon>
        <taxon>Dipodascomycetes</taxon>
        <taxon>Dipodascales</taxon>
        <taxon>Trichomonascaceae</taxon>
        <taxon>Sugiyamaella</taxon>
    </lineage>
</organism>
<feature type="transmembrane region" description="Helical" evidence="6">
    <location>
        <begin position="90"/>
        <end position="111"/>
    </location>
</feature>
<keyword evidence="3 6" id="KW-0812">Transmembrane</keyword>
<feature type="transmembrane region" description="Helical" evidence="6">
    <location>
        <begin position="24"/>
        <end position="44"/>
    </location>
</feature>
<dbReference type="EMBL" id="CP014503">
    <property type="protein sequence ID" value="ANB15572.1"/>
    <property type="molecule type" value="Genomic_DNA"/>
</dbReference>
<reference evidence="7 8" key="1">
    <citation type="submission" date="2016-02" db="EMBL/GenBank/DDBJ databases">
        <title>Complete genome sequence and transcriptome regulation of the pentose utilising yeast Sugiyamaella lignohabitans.</title>
        <authorList>
            <person name="Bellasio M."/>
            <person name="Peymann A."/>
            <person name="Valli M."/>
            <person name="Sipitzky M."/>
            <person name="Graf A."/>
            <person name="Sauer M."/>
            <person name="Marx H."/>
            <person name="Mattanovich D."/>
        </authorList>
    </citation>
    <scope>NUCLEOTIDE SEQUENCE [LARGE SCALE GENOMIC DNA]</scope>
    <source>
        <strain evidence="7 8">CBS 10342</strain>
    </source>
</reference>
<dbReference type="GO" id="GO:0015205">
    <property type="term" value="F:nucleobase transmembrane transporter activity"/>
    <property type="evidence" value="ECO:0007669"/>
    <property type="project" value="TreeGrafter"/>
</dbReference>
<dbReference type="GO" id="GO:0005886">
    <property type="term" value="C:plasma membrane"/>
    <property type="evidence" value="ECO:0007669"/>
    <property type="project" value="TreeGrafter"/>
</dbReference>
<dbReference type="RefSeq" id="XP_018738049.1">
    <property type="nucleotide sequence ID" value="XM_018880208.1"/>
</dbReference>
<feature type="transmembrane region" description="Helical" evidence="6">
    <location>
        <begin position="300"/>
        <end position="318"/>
    </location>
</feature>
<dbReference type="AlphaFoldDB" id="A0A167FQL5"/>
<dbReference type="Proteomes" id="UP000189580">
    <property type="component" value="Chromosome b"/>
</dbReference>
<feature type="transmembrane region" description="Helical" evidence="6">
    <location>
        <begin position="132"/>
        <end position="157"/>
    </location>
</feature>
<evidence type="ECO:0000313" key="7">
    <source>
        <dbReference type="EMBL" id="ANB15572.1"/>
    </source>
</evidence>
<dbReference type="InterPro" id="IPR045225">
    <property type="entry name" value="Uracil/uridine/allantoin_perm"/>
</dbReference>
<gene>
    <name evidence="7" type="primary">FUR4</name>
    <name evidence="7" type="ORF">AWJ20_3200</name>
</gene>
<evidence type="ECO:0000256" key="3">
    <source>
        <dbReference type="ARBA" id="ARBA00022692"/>
    </source>
</evidence>
<comment type="similarity">
    <text evidence="2">Belongs to the purine-cytosine permease (2.A.39) family.</text>
</comment>
<keyword evidence="5 6" id="KW-0472">Membrane</keyword>
<feature type="transmembrane region" description="Helical" evidence="6">
    <location>
        <begin position="51"/>
        <end position="70"/>
    </location>
</feature>
<feature type="transmembrane region" description="Helical" evidence="6">
    <location>
        <begin position="177"/>
        <end position="200"/>
    </location>
</feature>
<dbReference type="InterPro" id="IPR001248">
    <property type="entry name" value="Pur-cyt_permease"/>
</dbReference>
<dbReference type="PANTHER" id="PTHR30618:SF2">
    <property type="entry name" value="ALLANTOIN PERMEASE-RELATED"/>
    <property type="match status" value="1"/>
</dbReference>
<feature type="transmembrane region" description="Helical" evidence="6">
    <location>
        <begin position="330"/>
        <end position="348"/>
    </location>
</feature>
<evidence type="ECO:0000256" key="2">
    <source>
        <dbReference type="ARBA" id="ARBA00008974"/>
    </source>
</evidence>
<dbReference type="OrthoDB" id="2018619at2759"/>
<accession>A0A167FQL5</accession>
<keyword evidence="8" id="KW-1185">Reference proteome</keyword>
<protein>
    <submittedName>
        <fullName evidence="7">Fur4p</fullName>
    </submittedName>
</protein>